<comment type="caution">
    <text evidence="5">The sequence shown here is derived from an EMBL/GenBank/DDBJ whole genome shotgun (WGS) entry which is preliminary data.</text>
</comment>
<dbReference type="OrthoDB" id="2536675at2759"/>
<gene>
    <name evidence="4" type="primary">MED20</name>
    <name evidence="5" type="ORF">PIIN_00304</name>
</gene>
<dbReference type="InterPro" id="IPR013921">
    <property type="entry name" value="Mediator_Med20"/>
</dbReference>
<evidence type="ECO:0000313" key="5">
    <source>
        <dbReference type="EMBL" id="CCA66621.1"/>
    </source>
</evidence>
<evidence type="ECO:0000256" key="3">
    <source>
        <dbReference type="ARBA" id="ARBA00023242"/>
    </source>
</evidence>
<dbReference type="Proteomes" id="UP000007148">
    <property type="component" value="Unassembled WGS sequence"/>
</dbReference>
<evidence type="ECO:0000256" key="4">
    <source>
        <dbReference type="RuleBase" id="RU364152"/>
    </source>
</evidence>
<dbReference type="HOGENOM" id="CLU_080203_0_0_1"/>
<evidence type="ECO:0000256" key="2">
    <source>
        <dbReference type="ARBA" id="ARBA00010743"/>
    </source>
</evidence>
<dbReference type="EMBL" id="CAFZ01000003">
    <property type="protein sequence ID" value="CCA66621.1"/>
    <property type="molecule type" value="Genomic_DNA"/>
</dbReference>
<dbReference type="OMA" id="WIVRIGN"/>
<dbReference type="eggNOG" id="ENOG502SY8G">
    <property type="taxonomic scope" value="Eukaryota"/>
</dbReference>
<comment type="subunit">
    <text evidence="4">Component of the Mediator complex.</text>
</comment>
<dbReference type="GO" id="GO:0006357">
    <property type="term" value="P:regulation of transcription by RNA polymerase II"/>
    <property type="evidence" value="ECO:0007669"/>
    <property type="project" value="InterPro"/>
</dbReference>
<organism evidence="5 6">
    <name type="scientific">Serendipita indica (strain DSM 11827)</name>
    <name type="common">Root endophyte fungus</name>
    <name type="synonym">Piriformospora indica</name>
    <dbReference type="NCBI Taxonomy" id="1109443"/>
    <lineage>
        <taxon>Eukaryota</taxon>
        <taxon>Fungi</taxon>
        <taxon>Dikarya</taxon>
        <taxon>Basidiomycota</taxon>
        <taxon>Agaricomycotina</taxon>
        <taxon>Agaricomycetes</taxon>
        <taxon>Sebacinales</taxon>
        <taxon>Serendipitaceae</taxon>
        <taxon>Serendipita</taxon>
    </lineage>
</organism>
<accession>G4T5N0</accession>
<keyword evidence="4" id="KW-0010">Activator</keyword>
<comment type="function">
    <text evidence="4">Component of the Mediator complex, a coactivator involved in the regulated transcription of nearly all RNA polymerase II-dependent genes. Mediator functions as a bridge to convey information from gene-specific regulatory proteins to the basal RNA polymerase II transcription machinery. Mediator is recruited to promoters by direct interactions with regulatory proteins and serves as a scaffold for the assembly of a functional preinitiation complex with RNA polymerase II and the general transcription factors.</text>
</comment>
<dbReference type="GO" id="GO:0003712">
    <property type="term" value="F:transcription coregulator activity"/>
    <property type="evidence" value="ECO:0007669"/>
    <property type="project" value="InterPro"/>
</dbReference>
<dbReference type="STRING" id="1109443.G4T5N0"/>
<comment type="subcellular location">
    <subcellularLocation>
        <location evidence="1 4">Nucleus</location>
    </subcellularLocation>
</comment>
<keyword evidence="6" id="KW-1185">Reference proteome</keyword>
<name>G4T5N0_SERID</name>
<sequence>MGVRGIARWSNAPSTGVQLISDSVSRQHGARPSGSWQAEIRAIRRHTYVDGVTSVGGERLLWEYTNAGDQVLTIIEDPTAPKRADYMAARAEAMQANAAKQQAGLEVAELPPLPPHFRHTLISYRQASIEALLDQLGGAWNLQQQKPTDLGMMGRPTGGTTHRLRIEGRVWNIGSDWIVRVGGVFAIGEQFKGVIMEIEYLPVDVLPQDDGSSVFLDQFTASLIPSQLPSEANFNSVVIADKEWAHVCGIDIASGSSPADEDIYVYGDEEQTAEDPSHKDDWRRSAYMIVLAFHGEGIA</sequence>
<proteinExistence type="inferred from homology"/>
<keyword evidence="3 4" id="KW-0539">Nucleus</keyword>
<dbReference type="AlphaFoldDB" id="G4T5N0"/>
<keyword evidence="4" id="KW-0804">Transcription</keyword>
<dbReference type="InParanoid" id="G4T5N0"/>
<dbReference type="GO" id="GO:0016592">
    <property type="term" value="C:mediator complex"/>
    <property type="evidence" value="ECO:0007669"/>
    <property type="project" value="InterPro"/>
</dbReference>
<reference evidence="5 6" key="1">
    <citation type="journal article" date="2011" name="PLoS Pathog.">
        <title>Endophytic Life Strategies Decoded by Genome and Transcriptome Analyses of the Mutualistic Root Symbiont Piriformospora indica.</title>
        <authorList>
            <person name="Zuccaro A."/>
            <person name="Lahrmann U."/>
            <person name="Guldener U."/>
            <person name="Langen G."/>
            <person name="Pfiffi S."/>
            <person name="Biedenkopf D."/>
            <person name="Wong P."/>
            <person name="Samans B."/>
            <person name="Grimm C."/>
            <person name="Basiewicz M."/>
            <person name="Murat C."/>
            <person name="Martin F."/>
            <person name="Kogel K.H."/>
        </authorList>
    </citation>
    <scope>NUCLEOTIDE SEQUENCE [LARGE SCALE GENOMIC DNA]</scope>
    <source>
        <strain evidence="5 6">DSM 11827</strain>
    </source>
</reference>
<dbReference type="Pfam" id="PF08612">
    <property type="entry name" value="Med20"/>
    <property type="match status" value="1"/>
</dbReference>
<comment type="similarity">
    <text evidence="2 4">Belongs to the Mediator complex subunit 20 family.</text>
</comment>
<protein>
    <recommendedName>
        <fullName evidence="4">Mediator of RNA polymerase II transcription subunit 20</fullName>
    </recommendedName>
    <alternativeName>
        <fullName evidence="4">Mediator complex subunit 20</fullName>
    </alternativeName>
</protein>
<keyword evidence="4" id="KW-0805">Transcription regulation</keyword>
<evidence type="ECO:0000256" key="1">
    <source>
        <dbReference type="ARBA" id="ARBA00004123"/>
    </source>
</evidence>
<evidence type="ECO:0000313" key="6">
    <source>
        <dbReference type="Proteomes" id="UP000007148"/>
    </source>
</evidence>